<dbReference type="Gene3D" id="2.10.300.10">
    <property type="entry name" value="Porin MspA ribbon domain"/>
    <property type="match status" value="1"/>
</dbReference>
<dbReference type="AlphaFoldDB" id="A0A370I9H9"/>
<sequence>MRGVTTVLVAAALAVAAPDSGSAHATEIRIDQHESVRTPDGFALTVSSADTRVRAVPALDGNPLSREAFVDGIGIGSVDGPIGARVRGAILDVGLEFARPATLWGVQLIGNAPAANITIGPTVAVDPTGAVAPGGSVGSGGTAWPEEDAKVVIDPGGVVDRSLAKFAMTSSAAYADLSGTRVAVTAALGPVSVRMYVRMVLFTDNGPTSAVVYGAPVTL</sequence>
<feature type="signal peptide" evidence="2">
    <location>
        <begin position="1"/>
        <end position="25"/>
    </location>
</feature>
<dbReference type="Gene3D" id="2.60.40.1650">
    <property type="entry name" value="Porin MspA (Ig-like beta-sandwich domain)"/>
    <property type="match status" value="1"/>
</dbReference>
<gene>
    <name evidence="3" type="ORF">DFR76_103434</name>
</gene>
<feature type="chain" id="PRO_5016636924" evidence="2">
    <location>
        <begin position="26"/>
        <end position="219"/>
    </location>
</feature>
<proteinExistence type="predicted"/>
<reference evidence="3 4" key="1">
    <citation type="submission" date="2018-07" db="EMBL/GenBank/DDBJ databases">
        <title>Genomic Encyclopedia of Type Strains, Phase IV (KMG-IV): sequencing the most valuable type-strain genomes for metagenomic binning, comparative biology and taxonomic classification.</title>
        <authorList>
            <person name="Goeker M."/>
        </authorList>
    </citation>
    <scope>NUCLEOTIDE SEQUENCE [LARGE SCALE GENOMIC DNA]</scope>
    <source>
        <strain evidence="3 4">DSM 44290</strain>
    </source>
</reference>
<keyword evidence="1 2" id="KW-0732">Signal</keyword>
<organism evidence="3 4">
    <name type="scientific">Nocardia pseudobrasiliensis</name>
    <dbReference type="NCBI Taxonomy" id="45979"/>
    <lineage>
        <taxon>Bacteria</taxon>
        <taxon>Bacillati</taxon>
        <taxon>Actinomycetota</taxon>
        <taxon>Actinomycetes</taxon>
        <taxon>Mycobacteriales</taxon>
        <taxon>Nocardiaceae</taxon>
        <taxon>Nocardia</taxon>
    </lineage>
</organism>
<evidence type="ECO:0000256" key="1">
    <source>
        <dbReference type="ARBA" id="ARBA00022729"/>
    </source>
</evidence>
<dbReference type="EMBL" id="QQBC01000003">
    <property type="protein sequence ID" value="RDI67363.1"/>
    <property type="molecule type" value="Genomic_DNA"/>
</dbReference>
<dbReference type="STRING" id="1210086.GCA_001613105_04344"/>
<dbReference type="SUPFAM" id="SSF56959">
    <property type="entry name" value="Leukocidin-like"/>
    <property type="match status" value="1"/>
</dbReference>
<keyword evidence="4" id="KW-1185">Reference proteome</keyword>
<accession>A0A370I9H9</accession>
<dbReference type="InterPro" id="IPR015286">
    <property type="entry name" value="Porin_fam_mycobact-type"/>
</dbReference>
<protein>
    <submittedName>
        <fullName evidence="3">MspA protein</fullName>
    </submittedName>
</protein>
<evidence type="ECO:0000313" key="3">
    <source>
        <dbReference type="EMBL" id="RDI67363.1"/>
    </source>
</evidence>
<evidence type="ECO:0000313" key="4">
    <source>
        <dbReference type="Proteomes" id="UP000254869"/>
    </source>
</evidence>
<dbReference type="InterPro" id="IPR036435">
    <property type="entry name" value="Leukocidin/porin_MspA_sf"/>
</dbReference>
<name>A0A370I9H9_9NOCA</name>
<dbReference type="Pfam" id="PF09203">
    <property type="entry name" value="MspA"/>
    <property type="match status" value="1"/>
</dbReference>
<evidence type="ECO:0000256" key="2">
    <source>
        <dbReference type="SAM" id="SignalP"/>
    </source>
</evidence>
<dbReference type="Proteomes" id="UP000254869">
    <property type="component" value="Unassembled WGS sequence"/>
</dbReference>
<comment type="caution">
    <text evidence="3">The sequence shown here is derived from an EMBL/GenBank/DDBJ whole genome shotgun (WGS) entry which is preliminary data.</text>
</comment>